<sequence>MFHLIFGLPCLYVIARVLWPLPWPFLLKACVAVLLLIASQYHLWSRLSSGSVFSPEFPRALVILFNWAFGTIFLLAALQLAVDVAALAGKLVPGGSWSQPVAWRYAEAALAMLLSAVAVQQAVRVPPLKDVTVEIDNLPAGFDGYTLLQLTDLHLSRLFPARWAREVVARSNALGVDLIVVTGDLIDGSLAARRADVEPLRDLRAPDGVWLIPGNHEYFFEYRAWMRHYSDLGMAVLANRHTVLKRGEDAVVLAGVTDLSASHSGQPAHDLDAALTGAPAGAPIVLLDHQPRDAARAASKGVALQLSGHTHGGMIVGLDRLVARANGGFVSGAYAVGGMTLYVNNGTALWPGFALRLGPASELTRITLRAGVRPRAS</sequence>
<gene>
    <name evidence="5" type="ORF">ABS772_23545</name>
</gene>
<name>A0ABV1QU86_9HYPH</name>
<dbReference type="Gene3D" id="3.60.21.10">
    <property type="match status" value="1"/>
</dbReference>
<evidence type="ECO:0000256" key="1">
    <source>
        <dbReference type="ARBA" id="ARBA00022723"/>
    </source>
</evidence>
<dbReference type="RefSeq" id="WP_350397113.1">
    <property type="nucleotide sequence ID" value="NZ_JBELQE010000124.1"/>
</dbReference>
<dbReference type="Proteomes" id="UP001480955">
    <property type="component" value="Unassembled WGS sequence"/>
</dbReference>
<dbReference type="PANTHER" id="PTHR31302">
    <property type="entry name" value="TRANSMEMBRANE PROTEIN WITH METALLOPHOSPHOESTERASE DOMAIN-RELATED"/>
    <property type="match status" value="1"/>
</dbReference>
<accession>A0ABV1QU86</accession>
<evidence type="ECO:0000256" key="2">
    <source>
        <dbReference type="ARBA" id="ARBA00022801"/>
    </source>
</evidence>
<evidence type="ECO:0000313" key="6">
    <source>
        <dbReference type="Proteomes" id="UP001480955"/>
    </source>
</evidence>
<comment type="caution">
    <text evidence="5">The sequence shown here is derived from an EMBL/GenBank/DDBJ whole genome shotgun (WGS) entry which is preliminary data.</text>
</comment>
<keyword evidence="3" id="KW-0812">Transmembrane</keyword>
<keyword evidence="6" id="KW-1185">Reference proteome</keyword>
<feature type="transmembrane region" description="Helical" evidence="3">
    <location>
        <begin position="60"/>
        <end position="82"/>
    </location>
</feature>
<dbReference type="InterPro" id="IPR051158">
    <property type="entry name" value="Metallophosphoesterase_sf"/>
</dbReference>
<keyword evidence="2" id="KW-0378">Hydrolase</keyword>
<dbReference type="InterPro" id="IPR004843">
    <property type="entry name" value="Calcineurin-like_PHP"/>
</dbReference>
<feature type="transmembrane region" description="Helical" evidence="3">
    <location>
        <begin position="25"/>
        <end position="44"/>
    </location>
</feature>
<dbReference type="EMBL" id="JBELQE010000124">
    <property type="protein sequence ID" value="MER2252896.1"/>
    <property type="molecule type" value="Genomic_DNA"/>
</dbReference>
<proteinExistence type="predicted"/>
<evidence type="ECO:0000259" key="4">
    <source>
        <dbReference type="Pfam" id="PF00149"/>
    </source>
</evidence>
<reference evidence="5 6" key="1">
    <citation type="submission" date="2024-06" db="EMBL/GenBank/DDBJ databases">
        <authorList>
            <person name="Campbell A.G."/>
        </authorList>
    </citation>
    <scope>NUCLEOTIDE SEQUENCE [LARGE SCALE GENOMIC DNA]</scope>
    <source>
        <strain evidence="5 6">EM12</strain>
    </source>
</reference>
<dbReference type="PANTHER" id="PTHR31302:SF31">
    <property type="entry name" value="PHOSPHODIESTERASE YAEI"/>
    <property type="match status" value="1"/>
</dbReference>
<dbReference type="InterPro" id="IPR029052">
    <property type="entry name" value="Metallo-depent_PP-like"/>
</dbReference>
<evidence type="ECO:0000313" key="5">
    <source>
        <dbReference type="EMBL" id="MER2252896.1"/>
    </source>
</evidence>
<dbReference type="SUPFAM" id="SSF56300">
    <property type="entry name" value="Metallo-dependent phosphatases"/>
    <property type="match status" value="1"/>
</dbReference>
<feature type="domain" description="Calcineurin-like phosphoesterase" evidence="4">
    <location>
        <begin position="146"/>
        <end position="312"/>
    </location>
</feature>
<keyword evidence="3" id="KW-0472">Membrane</keyword>
<protein>
    <submittedName>
        <fullName evidence="5">Metallophosphoesterase</fullName>
    </submittedName>
</protein>
<dbReference type="CDD" id="cd07385">
    <property type="entry name" value="MPP_YkuE_C"/>
    <property type="match status" value="1"/>
</dbReference>
<organism evidence="5 6">
    <name type="scientific">Methylorubrum podarium</name>
    <dbReference type="NCBI Taxonomy" id="200476"/>
    <lineage>
        <taxon>Bacteria</taxon>
        <taxon>Pseudomonadati</taxon>
        <taxon>Pseudomonadota</taxon>
        <taxon>Alphaproteobacteria</taxon>
        <taxon>Hyphomicrobiales</taxon>
        <taxon>Methylobacteriaceae</taxon>
        <taxon>Methylorubrum</taxon>
    </lineage>
</organism>
<keyword evidence="3" id="KW-1133">Transmembrane helix</keyword>
<dbReference type="Pfam" id="PF00149">
    <property type="entry name" value="Metallophos"/>
    <property type="match status" value="1"/>
</dbReference>
<evidence type="ECO:0000256" key="3">
    <source>
        <dbReference type="SAM" id="Phobius"/>
    </source>
</evidence>
<keyword evidence="1" id="KW-0479">Metal-binding</keyword>